<evidence type="ECO:0000313" key="2">
    <source>
        <dbReference type="Proteomes" id="UP001056120"/>
    </source>
</evidence>
<protein>
    <submittedName>
        <fullName evidence="1">Uncharacterized protein</fullName>
    </submittedName>
</protein>
<sequence>MYVHAPNSGDYQDLIKYLKHSKVYFALTIDPVIYELYIRQFWSSAELTKVDGVSMINTTVNDQEILISEGTIHTHLRRMGYEGEFNHTTIRKCMLSCNWRYVCHLVLHCLSSRKSRWDDLSLHLSSTVVLTAHIPYGNSNLPELEETLDLVHLNPKVVMNMKKNHSRGKFSGIETPIFQEMMGFEDIESEAESSSSGSSSDNVEDDNVDGQDGEGENVNANVKFNHEELHTTQDTPRVSPDHERISSPIHSTSSEGDAERQGEKVFDEEVFDGKNSGNASPSSPNVADADVAGPSSPIGEQILSYHGSPIKNIDKRKQIVIEDDPPKVTSKPPKADVDIANAAAESLSSILSKKLEEEKKSASERMNIPRKYARVYLRKKVTQDVQSKPPLFNIPEVSPKVQKSNEDVSKEEKATPMVVQEPVKPSKQVKNLDIKYHKNLDSLKNPRKNSIPRRVVKKGMNVRIPSKDKYKILYDSEHVDDLTDRDLDIIIYFFEHGLKWGEIFAMSINKLEDTVQEIKSKMTKEELERDSQIFFLKANNHKSKHLKNMRTETLKKLVNDIKNFDTQKSLFEAILRELDATKLNPNVNVDEVSKEIYSSYAAEAPIKVSAESKATWFKKKLESSLRVKHPKVPQRRMSRFRNNVHDVVTRKTVRKKAPTVILPQYNEDYSKNSESLQPFTRDYVDDMAELVAESGDNMEPLRMYDLAHIRTLTNEDIFALAAMEIAYNHEDVFYARDFENLLTKVSMDMRAISYDFISHMGRSNVLVRASSNEMGLKGWTVKIH</sequence>
<accession>A0ACB9DB32</accession>
<keyword evidence="2" id="KW-1185">Reference proteome</keyword>
<proteinExistence type="predicted"/>
<reference evidence="1 2" key="2">
    <citation type="journal article" date="2022" name="Mol. Ecol. Resour.">
        <title>The genomes of chicory, endive, great burdock and yacon provide insights into Asteraceae paleo-polyploidization history and plant inulin production.</title>
        <authorList>
            <person name="Fan W."/>
            <person name="Wang S."/>
            <person name="Wang H."/>
            <person name="Wang A."/>
            <person name="Jiang F."/>
            <person name="Liu H."/>
            <person name="Zhao H."/>
            <person name="Xu D."/>
            <person name="Zhang Y."/>
        </authorList>
    </citation>
    <scope>NUCLEOTIDE SEQUENCE [LARGE SCALE GENOMIC DNA]</scope>
    <source>
        <strain evidence="2">cv. Yunnan</strain>
        <tissue evidence="1">Leaves</tissue>
    </source>
</reference>
<organism evidence="1 2">
    <name type="scientific">Smallanthus sonchifolius</name>
    <dbReference type="NCBI Taxonomy" id="185202"/>
    <lineage>
        <taxon>Eukaryota</taxon>
        <taxon>Viridiplantae</taxon>
        <taxon>Streptophyta</taxon>
        <taxon>Embryophyta</taxon>
        <taxon>Tracheophyta</taxon>
        <taxon>Spermatophyta</taxon>
        <taxon>Magnoliopsida</taxon>
        <taxon>eudicotyledons</taxon>
        <taxon>Gunneridae</taxon>
        <taxon>Pentapetalae</taxon>
        <taxon>asterids</taxon>
        <taxon>campanulids</taxon>
        <taxon>Asterales</taxon>
        <taxon>Asteraceae</taxon>
        <taxon>Asteroideae</taxon>
        <taxon>Heliantheae alliance</taxon>
        <taxon>Millerieae</taxon>
        <taxon>Smallanthus</taxon>
    </lineage>
</organism>
<dbReference type="Proteomes" id="UP001056120">
    <property type="component" value="Linkage Group LG19"/>
</dbReference>
<evidence type="ECO:0000313" key="1">
    <source>
        <dbReference type="EMBL" id="KAI3743701.1"/>
    </source>
</evidence>
<gene>
    <name evidence="1" type="ORF">L1987_56765</name>
</gene>
<name>A0ACB9DB32_9ASTR</name>
<dbReference type="EMBL" id="CM042036">
    <property type="protein sequence ID" value="KAI3743701.1"/>
    <property type="molecule type" value="Genomic_DNA"/>
</dbReference>
<comment type="caution">
    <text evidence="1">The sequence shown here is derived from an EMBL/GenBank/DDBJ whole genome shotgun (WGS) entry which is preliminary data.</text>
</comment>
<reference evidence="2" key="1">
    <citation type="journal article" date="2022" name="Mol. Ecol. Resour.">
        <title>The genomes of chicory, endive, great burdock and yacon provide insights into Asteraceae palaeo-polyploidization history and plant inulin production.</title>
        <authorList>
            <person name="Fan W."/>
            <person name="Wang S."/>
            <person name="Wang H."/>
            <person name="Wang A."/>
            <person name="Jiang F."/>
            <person name="Liu H."/>
            <person name="Zhao H."/>
            <person name="Xu D."/>
            <person name="Zhang Y."/>
        </authorList>
    </citation>
    <scope>NUCLEOTIDE SEQUENCE [LARGE SCALE GENOMIC DNA]</scope>
    <source>
        <strain evidence="2">cv. Yunnan</strain>
    </source>
</reference>